<feature type="compositionally biased region" description="Polar residues" evidence="3">
    <location>
        <begin position="469"/>
        <end position="480"/>
    </location>
</feature>
<reference evidence="5" key="1">
    <citation type="submission" date="2023-05" db="EMBL/GenBank/DDBJ databases">
        <authorList>
            <person name="Huff M."/>
        </authorList>
    </citation>
    <scope>NUCLEOTIDE SEQUENCE</scope>
</reference>
<accession>A0AAD1ZNV5</accession>
<proteinExistence type="predicted"/>
<dbReference type="SUPFAM" id="SSF47040">
    <property type="entry name" value="Kix domain of CBP (creb binding protein)"/>
    <property type="match status" value="1"/>
</dbReference>
<keyword evidence="2" id="KW-0539">Nucleus</keyword>
<comment type="subcellular location">
    <subcellularLocation>
        <location evidence="1">Nucleus</location>
    </subcellularLocation>
</comment>
<evidence type="ECO:0000256" key="2">
    <source>
        <dbReference type="ARBA" id="ARBA00023242"/>
    </source>
</evidence>
<dbReference type="PANTHER" id="PTHR33137:SF4">
    <property type="entry name" value="MEDIATOR OF RNA POLYMERASE II TRANSCRIPTION SUBUNIT 15A-RELATED"/>
    <property type="match status" value="1"/>
</dbReference>
<name>A0AAD1ZNV5_9LAMI</name>
<gene>
    <name evidence="5" type="ORF">FPE_LOCUS17526</name>
</gene>
<evidence type="ECO:0000256" key="1">
    <source>
        <dbReference type="ARBA" id="ARBA00004123"/>
    </source>
</evidence>
<feature type="compositionally biased region" description="Low complexity" evidence="3">
    <location>
        <begin position="539"/>
        <end position="548"/>
    </location>
</feature>
<evidence type="ECO:0000313" key="6">
    <source>
        <dbReference type="Proteomes" id="UP000834106"/>
    </source>
</evidence>
<dbReference type="GO" id="GO:0005634">
    <property type="term" value="C:nucleus"/>
    <property type="evidence" value="ECO:0007669"/>
    <property type="project" value="UniProtKB-SubCell"/>
</dbReference>
<dbReference type="InterPro" id="IPR036546">
    <property type="entry name" value="MED15_KIX"/>
</dbReference>
<dbReference type="GO" id="GO:0003713">
    <property type="term" value="F:transcription coactivator activity"/>
    <property type="evidence" value="ECO:0007669"/>
    <property type="project" value="InterPro"/>
</dbReference>
<dbReference type="Gene3D" id="1.10.246.20">
    <property type="entry name" value="Coactivator CBP, KIX domain"/>
    <property type="match status" value="1"/>
</dbReference>
<keyword evidence="6" id="KW-1185">Reference proteome</keyword>
<sequence>MAVAAWRTGMTRLNRTRDFAPLRLERWKSADDTKNSLRGVRSDGTLWMPWRLRSLASGAIEVTGHHAFRSDGRQMRSNVAFLVYVDEIASNMISCYLNHSGRHGDFTLWRPETSLYMYIYKEDTVADDNVSYNFHTCKNKTQNNLFTSTIDTDIQVNLMDGNNWRANSGQAQVPGQVMGGEVPAAPGMDAGDWRTQLPADSRQRIVNKIMETLKRHLPFSGQEGLQELKKIAVRFEEKTYTGATSQSDYLRKISLKMLTMETKSQNPMANSLQSSAPSNSKNPQDPASQSMQSQMPNQGQPLSIPMVPNQSQVRQQLLSQSIQNNMPSTGVPNSASLTPALPPVGGVSQATMPNVVGQNPNMQNLQNISNVAPNVMGNSMGQGVPSNMFVNTQRSIQGRQQPAVPQEQQQQSQNSQQYLYNQQLQQHRMKQKFQQGNISQSLMQSQIQQQQQQQQQQQHNLLQPTQIQSSQQAVMQPSLRQQATSSSLQQNQQSSIHQSTQPILQQQSQSLLRQQQSQQSSLIHQQQTSMSQHSILPTQQQQQLSGQQPNATSMQQNQLIGQQNNILDAQHQQQHQQRMVSQQNNHSNLQQQQTIGQQNLPNIHQQQSIAQQNSLPNVHQQQLGPQTNVSGFQQQQMVGIQPGNSGLQNNQQSVHMVQQSKVAVQQQMQQNMANLLPTQAQQSQFQPPQQQMMSQIQSQPGQMQHQLGLQQQANSLQKDMHQRIQTSGPLLQQHVSLDQQKQLVQSQRPIAEASLCEFLMFKFYSIYSLLLDLNFLSLIMSSEVCL</sequence>
<dbReference type="FunFam" id="1.10.246.20:FF:000003">
    <property type="entry name" value="Mediator of RNA polymerase II transcription subunit 15a"/>
    <property type="match status" value="1"/>
</dbReference>
<feature type="region of interest" description="Disordered" evidence="3">
    <location>
        <begin position="569"/>
        <end position="594"/>
    </location>
</feature>
<feature type="domain" description="Mediator complex subunit 15 KIX" evidence="4">
    <location>
        <begin position="191"/>
        <end position="270"/>
    </location>
</feature>
<evidence type="ECO:0000256" key="3">
    <source>
        <dbReference type="SAM" id="MobiDB-lite"/>
    </source>
</evidence>
<feature type="compositionally biased region" description="Polar residues" evidence="3">
    <location>
        <begin position="264"/>
        <end position="301"/>
    </location>
</feature>
<dbReference type="PANTHER" id="PTHR33137">
    <property type="entry name" value="MEDIATOR OF RNA POLYMERASE II TRANSCRIPTION SUBUNIT 15A-RELATED"/>
    <property type="match status" value="1"/>
</dbReference>
<dbReference type="EMBL" id="OU503045">
    <property type="protein sequence ID" value="CAI9770437.1"/>
    <property type="molecule type" value="Genomic_DNA"/>
</dbReference>
<dbReference type="Pfam" id="PF16987">
    <property type="entry name" value="KIX_2"/>
    <property type="match status" value="1"/>
</dbReference>
<feature type="compositionally biased region" description="Low complexity" evidence="3">
    <location>
        <begin position="481"/>
        <end position="529"/>
    </location>
</feature>
<protein>
    <recommendedName>
        <fullName evidence="4">Mediator complex subunit 15 KIX domain-containing protein</fullName>
    </recommendedName>
</protein>
<dbReference type="Proteomes" id="UP000834106">
    <property type="component" value="Chromosome 10"/>
</dbReference>
<dbReference type="AlphaFoldDB" id="A0AAD1ZNV5"/>
<feature type="compositionally biased region" description="Low complexity" evidence="3">
    <location>
        <begin position="400"/>
        <end position="416"/>
    </location>
</feature>
<evidence type="ECO:0000259" key="4">
    <source>
        <dbReference type="Pfam" id="PF16987"/>
    </source>
</evidence>
<feature type="region of interest" description="Disordered" evidence="3">
    <location>
        <begin position="264"/>
        <end position="306"/>
    </location>
</feature>
<feature type="region of interest" description="Disordered" evidence="3">
    <location>
        <begin position="395"/>
        <end position="416"/>
    </location>
</feature>
<dbReference type="InterPro" id="IPR036529">
    <property type="entry name" value="KIX_dom_sf"/>
</dbReference>
<dbReference type="GO" id="GO:0031490">
    <property type="term" value="F:chromatin DNA binding"/>
    <property type="evidence" value="ECO:0007669"/>
    <property type="project" value="InterPro"/>
</dbReference>
<evidence type="ECO:0000313" key="5">
    <source>
        <dbReference type="EMBL" id="CAI9770437.1"/>
    </source>
</evidence>
<dbReference type="InterPro" id="IPR044661">
    <property type="entry name" value="MED15a/b/c-like"/>
</dbReference>
<feature type="compositionally biased region" description="Low complexity" evidence="3">
    <location>
        <begin position="455"/>
        <end position="468"/>
    </location>
</feature>
<feature type="region of interest" description="Disordered" evidence="3">
    <location>
        <begin position="455"/>
        <end position="555"/>
    </location>
</feature>
<organism evidence="5 6">
    <name type="scientific">Fraxinus pennsylvanica</name>
    <dbReference type="NCBI Taxonomy" id="56036"/>
    <lineage>
        <taxon>Eukaryota</taxon>
        <taxon>Viridiplantae</taxon>
        <taxon>Streptophyta</taxon>
        <taxon>Embryophyta</taxon>
        <taxon>Tracheophyta</taxon>
        <taxon>Spermatophyta</taxon>
        <taxon>Magnoliopsida</taxon>
        <taxon>eudicotyledons</taxon>
        <taxon>Gunneridae</taxon>
        <taxon>Pentapetalae</taxon>
        <taxon>asterids</taxon>
        <taxon>lamiids</taxon>
        <taxon>Lamiales</taxon>
        <taxon>Oleaceae</taxon>
        <taxon>Oleeae</taxon>
        <taxon>Fraxinus</taxon>
    </lineage>
</organism>